<keyword evidence="2" id="KW-0507">mRNA processing</keyword>
<feature type="compositionally biased region" description="Basic and acidic residues" evidence="7">
    <location>
        <begin position="555"/>
        <end position="568"/>
    </location>
</feature>
<dbReference type="Proteomes" id="UP000278807">
    <property type="component" value="Unassembled WGS sequence"/>
</dbReference>
<evidence type="ECO:0000256" key="6">
    <source>
        <dbReference type="ARBA" id="ARBA00038019"/>
    </source>
</evidence>
<feature type="region of interest" description="Disordered" evidence="7">
    <location>
        <begin position="980"/>
        <end position="1001"/>
    </location>
</feature>
<gene>
    <name evidence="8" type="ORF">HNAJ_LOCUS7702</name>
</gene>
<dbReference type="GO" id="GO:0000395">
    <property type="term" value="P:mRNA 5'-splice site recognition"/>
    <property type="evidence" value="ECO:0007669"/>
    <property type="project" value="TreeGrafter"/>
</dbReference>
<dbReference type="GO" id="GO:0005685">
    <property type="term" value="C:U1 snRNP"/>
    <property type="evidence" value="ECO:0007669"/>
    <property type="project" value="TreeGrafter"/>
</dbReference>
<evidence type="ECO:0000313" key="9">
    <source>
        <dbReference type="Proteomes" id="UP000278807"/>
    </source>
</evidence>
<feature type="region of interest" description="Disordered" evidence="7">
    <location>
        <begin position="852"/>
        <end position="871"/>
    </location>
</feature>
<dbReference type="InterPro" id="IPR011990">
    <property type="entry name" value="TPR-like_helical_dom_sf"/>
</dbReference>
<evidence type="ECO:0000256" key="3">
    <source>
        <dbReference type="ARBA" id="ARBA00022737"/>
    </source>
</evidence>
<proteinExistence type="inferred from homology"/>
<feature type="region of interest" description="Disordered" evidence="7">
    <location>
        <begin position="523"/>
        <end position="574"/>
    </location>
</feature>
<organism evidence="10">
    <name type="scientific">Rodentolepis nana</name>
    <name type="common">Dwarf tapeworm</name>
    <name type="synonym">Hymenolepis nana</name>
    <dbReference type="NCBI Taxonomy" id="102285"/>
    <lineage>
        <taxon>Eukaryota</taxon>
        <taxon>Metazoa</taxon>
        <taxon>Spiralia</taxon>
        <taxon>Lophotrochozoa</taxon>
        <taxon>Platyhelminthes</taxon>
        <taxon>Cestoda</taxon>
        <taxon>Eucestoda</taxon>
        <taxon>Cyclophyllidea</taxon>
        <taxon>Hymenolepididae</taxon>
        <taxon>Rodentolepis</taxon>
    </lineage>
</organism>
<comment type="subcellular location">
    <subcellularLocation>
        <location evidence="1">Nucleus</location>
    </subcellularLocation>
</comment>
<evidence type="ECO:0000256" key="4">
    <source>
        <dbReference type="ARBA" id="ARBA00023187"/>
    </source>
</evidence>
<evidence type="ECO:0000256" key="5">
    <source>
        <dbReference type="ARBA" id="ARBA00023242"/>
    </source>
</evidence>
<dbReference type="GO" id="GO:0030627">
    <property type="term" value="F:pre-mRNA 5'-splice site binding"/>
    <property type="evidence" value="ECO:0007669"/>
    <property type="project" value="TreeGrafter"/>
</dbReference>
<dbReference type="Pfam" id="PF23240">
    <property type="entry name" value="HAT_PRP39_N"/>
    <property type="match status" value="1"/>
</dbReference>
<evidence type="ECO:0000313" key="10">
    <source>
        <dbReference type="WBParaSite" id="HNAJ_0000770601-mRNA-1"/>
    </source>
</evidence>
<name>A0A0R3TKJ8_RODNA</name>
<protein>
    <submittedName>
        <fullName evidence="10">Pre-mRNA-processing factor 39</fullName>
    </submittedName>
</protein>
<evidence type="ECO:0000313" key="8">
    <source>
        <dbReference type="EMBL" id="VDO03562.1"/>
    </source>
</evidence>
<comment type="similarity">
    <text evidence="6">Belongs to the PRP39 family.</text>
</comment>
<dbReference type="InterPro" id="IPR059164">
    <property type="entry name" value="HAT_PRP39_C"/>
</dbReference>
<reference evidence="10" key="1">
    <citation type="submission" date="2017-02" db="UniProtKB">
        <authorList>
            <consortium name="WormBaseParasite"/>
        </authorList>
    </citation>
    <scope>IDENTIFICATION</scope>
</reference>
<keyword evidence="4" id="KW-0508">mRNA splicing</keyword>
<accession>A0A0R3TKJ8</accession>
<dbReference type="SUPFAM" id="SSF48452">
    <property type="entry name" value="TPR-like"/>
    <property type="match status" value="2"/>
</dbReference>
<dbReference type="OrthoDB" id="6267626at2759"/>
<dbReference type="GO" id="GO:0000243">
    <property type="term" value="C:commitment complex"/>
    <property type="evidence" value="ECO:0007669"/>
    <property type="project" value="TreeGrafter"/>
</dbReference>
<evidence type="ECO:0000256" key="1">
    <source>
        <dbReference type="ARBA" id="ARBA00004123"/>
    </source>
</evidence>
<keyword evidence="9" id="KW-1185">Reference proteome</keyword>
<dbReference type="EMBL" id="UZAE01012110">
    <property type="protein sequence ID" value="VDO03562.1"/>
    <property type="molecule type" value="Genomic_DNA"/>
</dbReference>
<dbReference type="AlphaFoldDB" id="A0A0R3TKJ8"/>
<evidence type="ECO:0000256" key="2">
    <source>
        <dbReference type="ARBA" id="ARBA00022664"/>
    </source>
</evidence>
<dbReference type="Pfam" id="PF23241">
    <property type="entry name" value="HAT_PRP39_C"/>
    <property type="match status" value="2"/>
</dbReference>
<reference evidence="8 9" key="2">
    <citation type="submission" date="2018-11" db="EMBL/GenBank/DDBJ databases">
        <authorList>
            <consortium name="Pathogen Informatics"/>
        </authorList>
    </citation>
    <scope>NUCLEOTIDE SEQUENCE [LARGE SCALE GENOMIC DNA]</scope>
</reference>
<sequence>MSLTDRLWRKVNLNVADFNSWVNLLDAAEKQPNIDVTRKAFDSFLKHFPYCYGYWKKYANLEKLQGNKDRCLEIFQKGVEAIPLSIDLWVAYLEANLDIINGFDDFEPRMRSLYEVALEKAGLEFRSDALWEHYLSWEAGHNRLGRVLSIYDRLLCTPTQLYFQNWDSFKKMIEENRPEDYLPVGEFAELLARVSPVAGTAMRIALKESKSDTVSIPDITEADRIAIRKLVIDRREKVYQATYLQIMKRWFFEEKIRRPYFHVKPLEEAQLNNWAEYLSFEESEAASAEAVLNVPVTDGHSVTEPQITIAEVQLAKKRVRVLYERCLVACALYEHLWIRYAKYLEYTECDISGAREVWRRACCVHLRTKPTIHWHWALFESRHSSDLVTTDNSVETPKSITPLEIFTDLEKRLIDSALVCDRRADAMRREGKPLLDQIVCLRSGINRLRVRSTEQTSLAHSVTGATASFSAAIALATAAQARAGASYLVGKLARLLHCNAGNQIPPEGLPLWQLLLSSSFHPSKTPLTKNSAEEDGIKVNVDQEGDLPVDNYTPSKEKSNAKELKQEEEPVTVEMEVDDSLEDVMPETINAPAENGTYGGSPPLLVSSKKNSSKSTEVTGDGEERDRSSSEESEREEPSTGKRRRRSRWGDVKGETDKDLEEFRAAEAERLARADLEAKAYAQERAAITEVQPPSDISSLPADQKRLISPEEAAITVLLDGIEFDPRNERLYSQLLDIAYQRRPMDVDGFLEFANLAIVDSILPATIKLAFAQRKLQFLEMFCNDINKQSIGHLLGFRISSAYDEYLQLAQLVVQSVVDSPSEKKLHPHGLGVGIDGARAYSTPDLLNVSLPAPLRPSARRNPVTNGPVRRMPQTDRSAAIMADAASVGVNQAPSGSDTASSIRFTAGAYEHMAGPLAGGLPPPAPTMVPIAAGAMPGAEAVEVWRGLEPAGYAAAVASGYASGGGTFYAPIGASSDATASVQAPPPALMTHPHHHESGSV</sequence>
<dbReference type="PANTHER" id="PTHR17204:SF5">
    <property type="entry name" value="PRE-MRNA-PROCESSING FACTOR 39"/>
    <property type="match status" value="1"/>
</dbReference>
<dbReference type="Gene3D" id="1.25.40.10">
    <property type="entry name" value="Tetratricopeptide repeat domain"/>
    <property type="match status" value="2"/>
</dbReference>
<dbReference type="WBParaSite" id="HNAJ_0000770601-mRNA-1">
    <property type="protein sequence ID" value="HNAJ_0000770601-mRNA-1"/>
    <property type="gene ID" value="HNAJ_0000770601"/>
</dbReference>
<dbReference type="InterPro" id="IPR003107">
    <property type="entry name" value="HAT"/>
</dbReference>
<dbReference type="STRING" id="102285.A0A0R3TKJ8"/>
<evidence type="ECO:0000256" key="7">
    <source>
        <dbReference type="SAM" id="MobiDB-lite"/>
    </source>
</evidence>
<dbReference type="SMART" id="SM00386">
    <property type="entry name" value="HAT"/>
    <property type="match status" value="6"/>
</dbReference>
<feature type="compositionally biased region" description="Basic and acidic residues" evidence="7">
    <location>
        <begin position="622"/>
        <end position="640"/>
    </location>
</feature>
<keyword evidence="3" id="KW-0677">Repeat</keyword>
<dbReference type="PANTHER" id="PTHR17204">
    <property type="entry name" value="PRE-MRNA PROCESSING PROTEIN PRP39-RELATED"/>
    <property type="match status" value="1"/>
</dbReference>
<dbReference type="GO" id="GO:0071004">
    <property type="term" value="C:U2-type prespliceosome"/>
    <property type="evidence" value="ECO:0007669"/>
    <property type="project" value="TreeGrafter"/>
</dbReference>
<feature type="region of interest" description="Disordered" evidence="7">
    <location>
        <begin position="590"/>
        <end position="651"/>
    </location>
</feature>
<keyword evidence="5" id="KW-0539">Nucleus</keyword>